<dbReference type="EMBL" id="JN986844">
    <property type="protein sequence ID" value="AFH19873.1"/>
    <property type="molecule type" value="Genomic_DNA"/>
</dbReference>
<accession>K4FCB1</accession>
<protein>
    <submittedName>
        <fullName evidence="1">Uncharacterized protein</fullName>
    </submittedName>
</protein>
<reference evidence="2" key="1">
    <citation type="submission" date="2011-11" db="EMBL/GenBank/DDBJ databases">
        <authorList>
            <person name="Chibeu A."/>
            <person name="Kropinski A.M."/>
        </authorList>
    </citation>
    <scope>NUCLEOTIDE SEQUENCE [LARGE SCALE GENOMIC DNA]</scope>
</reference>
<dbReference type="KEGG" id="vg:13994475"/>
<name>K4FCB1_9CAUD</name>
<evidence type="ECO:0000313" key="1">
    <source>
        <dbReference type="EMBL" id="AFH19873.1"/>
    </source>
</evidence>
<evidence type="ECO:0000313" key="2">
    <source>
        <dbReference type="Proteomes" id="UP000009213"/>
    </source>
</evidence>
<keyword evidence="2" id="KW-1185">Reference proteome</keyword>
<dbReference type="RefSeq" id="YP_006987810.1">
    <property type="nucleotide sequence ID" value="NC_019403.1"/>
</dbReference>
<gene>
    <name evidence="1" type="ORF">ACG-C91_0047</name>
</gene>
<dbReference type="OrthoDB" id="21058at10239"/>
<organism evidence="1 2">
    <name type="scientific">Escherichia phage vB_EcoP_ACG-C91</name>
    <dbReference type="NCBI Taxonomy" id="1141139"/>
    <lineage>
        <taxon>Viruses</taxon>
        <taxon>Duplodnaviria</taxon>
        <taxon>Heunggongvirae</taxon>
        <taxon>Uroviricota</taxon>
        <taxon>Caudoviricetes</taxon>
        <taxon>Autographivirales</taxon>
        <taxon>Autosignataviridae</taxon>
        <taxon>Molineuxvirinae</taxon>
        <taxon>Vectrevirus</taxon>
        <taxon>Vectrevirus ACGC91</taxon>
    </lineage>
</organism>
<dbReference type="GeneID" id="13994475"/>
<sequence>MSNYGDADTVTGQAFRVKTVQTTATAIPLPIVAEADLKKKDHPINIKHLSGKQKGSMVAVEKAGNPLYIAIARGSEPTDPWDATAMESTPVTPKGLIVKDEVNSA</sequence>
<proteinExistence type="predicted"/>
<dbReference type="Proteomes" id="UP000009213">
    <property type="component" value="Segment"/>
</dbReference>